<dbReference type="EMBL" id="CAFBNR010000051">
    <property type="protein sequence ID" value="CAB4965386.1"/>
    <property type="molecule type" value="Genomic_DNA"/>
</dbReference>
<dbReference type="PANTHER" id="PTHR13817:SF73">
    <property type="entry name" value="FIBRONECTIN TYPE-III DOMAIN-CONTAINING PROTEIN"/>
    <property type="match status" value="1"/>
</dbReference>
<dbReference type="SMART" id="SM00060">
    <property type="entry name" value="FN3"/>
    <property type="match status" value="1"/>
</dbReference>
<evidence type="ECO:0000256" key="1">
    <source>
        <dbReference type="ARBA" id="ARBA00022737"/>
    </source>
</evidence>
<dbReference type="CDD" id="cd00063">
    <property type="entry name" value="FN3"/>
    <property type="match status" value="1"/>
</dbReference>
<dbReference type="InterPro" id="IPR036116">
    <property type="entry name" value="FN3_sf"/>
</dbReference>
<dbReference type="PANTHER" id="PTHR13817">
    <property type="entry name" value="TITIN"/>
    <property type="match status" value="1"/>
</dbReference>
<dbReference type="InterPro" id="IPR050964">
    <property type="entry name" value="Striated_Muscle_Regulatory"/>
</dbReference>
<evidence type="ECO:0000259" key="2">
    <source>
        <dbReference type="PROSITE" id="PS50853"/>
    </source>
</evidence>
<name>A0A6J7LAV2_9ZZZZ</name>
<organism evidence="4">
    <name type="scientific">freshwater metagenome</name>
    <dbReference type="NCBI Taxonomy" id="449393"/>
    <lineage>
        <taxon>unclassified sequences</taxon>
        <taxon>metagenomes</taxon>
        <taxon>ecological metagenomes</taxon>
    </lineage>
</organism>
<evidence type="ECO:0000313" key="4">
    <source>
        <dbReference type="EMBL" id="CAB4965386.1"/>
    </source>
</evidence>
<dbReference type="AlphaFoldDB" id="A0A6J7LAV2"/>
<dbReference type="SUPFAM" id="SSF49265">
    <property type="entry name" value="Fibronectin type III"/>
    <property type="match status" value="1"/>
</dbReference>
<dbReference type="PRINTS" id="PR00014">
    <property type="entry name" value="FNTYPEIII"/>
</dbReference>
<dbReference type="Gene3D" id="2.60.40.10">
    <property type="entry name" value="Immunoglobulins"/>
    <property type="match status" value="1"/>
</dbReference>
<dbReference type="InterPro" id="IPR003961">
    <property type="entry name" value="FN3_dom"/>
</dbReference>
<keyword evidence="1" id="KW-0677">Repeat</keyword>
<gene>
    <name evidence="3" type="ORF">UFOPK3573_00077</name>
    <name evidence="4" type="ORF">UFOPK3879_01054</name>
</gene>
<dbReference type="PROSITE" id="PS50853">
    <property type="entry name" value="FN3"/>
    <property type="match status" value="1"/>
</dbReference>
<evidence type="ECO:0000313" key="3">
    <source>
        <dbReference type="EMBL" id="CAB4890989.1"/>
    </source>
</evidence>
<sequence>MNSVGTGAYSTSSTGVLVAGVPGAPTSVVGVSGDTQVSLSWTAPSSNGGESITDYVVQYSSNSGISWSTFTDGTSTTTTATVTGLTNGSSYTFRVSAVNDHGSGNYSEVSISSAPHANSWTSVHIVGVMDIPITIDASATLEIFTRTHYANVWEGESTTECGTNAADSYIYLLDSSDGVLASDDDNGMNRTIDGVVTPCNYYASYISVDVSAGSYKIRASNYSTAIGWAITGDPYDLEYRIVYP</sequence>
<dbReference type="EMBL" id="CAFBMJ010000003">
    <property type="protein sequence ID" value="CAB4890989.1"/>
    <property type="molecule type" value="Genomic_DNA"/>
</dbReference>
<dbReference type="InterPro" id="IPR013783">
    <property type="entry name" value="Ig-like_fold"/>
</dbReference>
<feature type="domain" description="Fibronectin type-III" evidence="2">
    <location>
        <begin position="21"/>
        <end position="117"/>
    </location>
</feature>
<reference evidence="4" key="1">
    <citation type="submission" date="2020-05" db="EMBL/GenBank/DDBJ databases">
        <authorList>
            <person name="Chiriac C."/>
            <person name="Salcher M."/>
            <person name="Ghai R."/>
            <person name="Kavagutti S V."/>
        </authorList>
    </citation>
    <scope>NUCLEOTIDE SEQUENCE</scope>
</reference>
<protein>
    <submittedName>
        <fullName evidence="4">Unannotated protein</fullName>
    </submittedName>
</protein>
<accession>A0A6J7LAV2</accession>
<dbReference type="Pfam" id="PF00041">
    <property type="entry name" value="fn3"/>
    <property type="match status" value="1"/>
</dbReference>
<proteinExistence type="predicted"/>